<keyword evidence="7" id="KW-0732">Signal</keyword>
<keyword evidence="1" id="KW-0862">Zinc</keyword>
<proteinExistence type="predicted"/>
<keyword evidence="10" id="KW-1185">Reference proteome</keyword>
<dbReference type="KEGG" id="cfj:CFIO01_08857"/>
<keyword evidence="4" id="KW-0804">Transcription</keyword>
<evidence type="ECO:0000256" key="2">
    <source>
        <dbReference type="ARBA" id="ARBA00023015"/>
    </source>
</evidence>
<gene>
    <name evidence="9" type="ORF">CFIO01_08857</name>
</gene>
<dbReference type="PANTHER" id="PTHR47171">
    <property type="entry name" value="FARA-RELATED"/>
    <property type="match status" value="1"/>
</dbReference>
<dbReference type="Pfam" id="PF04082">
    <property type="entry name" value="Fungal_trans"/>
    <property type="match status" value="1"/>
</dbReference>
<evidence type="ECO:0000256" key="4">
    <source>
        <dbReference type="ARBA" id="ARBA00023163"/>
    </source>
</evidence>
<name>A0A010QMP3_9PEZI</name>
<dbReference type="Proteomes" id="UP000020467">
    <property type="component" value="Unassembled WGS sequence"/>
</dbReference>
<dbReference type="PANTHER" id="PTHR47171:SF6">
    <property type="entry name" value="SPECIFIC TRANSCRIPTION FACTOR, PUTATIVE (AFU_ORTHOLOGUE AFUA_2G06130)-RELATED"/>
    <property type="match status" value="1"/>
</dbReference>
<dbReference type="InterPro" id="IPR007219">
    <property type="entry name" value="XnlR_reg_dom"/>
</dbReference>
<comment type="caution">
    <text evidence="9">The sequence shown here is derived from an EMBL/GenBank/DDBJ whole genome shotgun (WGS) entry which is preliminary data.</text>
</comment>
<feature type="region of interest" description="Disordered" evidence="6">
    <location>
        <begin position="283"/>
        <end position="328"/>
    </location>
</feature>
<dbReference type="GO" id="GO:0006351">
    <property type="term" value="P:DNA-templated transcription"/>
    <property type="evidence" value="ECO:0007669"/>
    <property type="project" value="InterPro"/>
</dbReference>
<dbReference type="GO" id="GO:0008270">
    <property type="term" value="F:zinc ion binding"/>
    <property type="evidence" value="ECO:0007669"/>
    <property type="project" value="InterPro"/>
</dbReference>
<keyword evidence="3" id="KW-0238">DNA-binding</keyword>
<feature type="compositionally biased region" description="Polar residues" evidence="6">
    <location>
        <begin position="742"/>
        <end position="758"/>
    </location>
</feature>
<dbReference type="OrthoDB" id="10031947at2759"/>
<organism evidence="9 10">
    <name type="scientific">Colletotrichum fioriniae PJ7</name>
    <dbReference type="NCBI Taxonomy" id="1445577"/>
    <lineage>
        <taxon>Eukaryota</taxon>
        <taxon>Fungi</taxon>
        <taxon>Dikarya</taxon>
        <taxon>Ascomycota</taxon>
        <taxon>Pezizomycotina</taxon>
        <taxon>Sordariomycetes</taxon>
        <taxon>Hypocreomycetidae</taxon>
        <taxon>Glomerellales</taxon>
        <taxon>Glomerellaceae</taxon>
        <taxon>Colletotrichum</taxon>
        <taxon>Colletotrichum acutatum species complex</taxon>
    </lineage>
</organism>
<evidence type="ECO:0000256" key="3">
    <source>
        <dbReference type="ARBA" id="ARBA00023125"/>
    </source>
</evidence>
<evidence type="ECO:0000313" key="10">
    <source>
        <dbReference type="Proteomes" id="UP000020467"/>
    </source>
</evidence>
<dbReference type="InterPro" id="IPR052073">
    <property type="entry name" value="Amide_Lactam_Regulators"/>
</dbReference>
<dbReference type="CDD" id="cd12148">
    <property type="entry name" value="fungal_TF_MHR"/>
    <property type="match status" value="1"/>
</dbReference>
<feature type="chain" id="PRO_5001455482" evidence="7">
    <location>
        <begin position="21"/>
        <end position="833"/>
    </location>
</feature>
<evidence type="ECO:0000313" key="9">
    <source>
        <dbReference type="EMBL" id="EXF77950.1"/>
    </source>
</evidence>
<dbReference type="HOGENOM" id="CLU_015361_2_0_1"/>
<evidence type="ECO:0000256" key="7">
    <source>
        <dbReference type="SAM" id="SignalP"/>
    </source>
</evidence>
<feature type="region of interest" description="Disordered" evidence="6">
    <location>
        <begin position="742"/>
        <end position="761"/>
    </location>
</feature>
<dbReference type="AlphaFoldDB" id="A0A010QMP3"/>
<sequence length="833" mass="90226">MKLTAVLLSASALFLGSANAWWCTDYGKQANHLSCKALYPERNTFCCSAAEGGDRHTWRGDCMLAEDTPCGEGGFEGCRYVIGLSVLGWSDRRNAGSPASQCIANRRHANPSPPGLIFTPDRMLKLKFVNTTNVPVQKREGESPPPHGVHWRKRGHPSGPATSAEDGSPDDAAATPIDPSLQHRPTVEVETGPGRETVDNDDDDADDEDQTADSIHVANSEPPVQNSTLPLEQPRGRFLSADPQRGIIRLNSINTGPPVHGQVPSVGTAVVPNESPAILATDSTTHISTPEPKAQPTDPHSSHNDDRFVGDLNPEGAFLADSPATSRGHAESNAVGVWYSRRNNSDSLTPELASAVSIDYEVHQFLAVLPKKEDYDHLEKIYIRDVHRILPVMNLDILQASTSTISQVLCKQAICLAAGSNPSARPYLTLGQDSSAVLSYSEFAVRLSSAIRKALSLGLVKDRVQAVAIMVILSLYTHFSPDRHLSAELAAQAVSNAQTVGLHLQNPPARSEDPAYLTRLFCCVWAMDQLNAAFHGRPVMIHERDLGRDMVECIREQDSCFRLFLEIVVLLGCIIDLYRPAAKNTGCVVMEDFPSFDNLVEKAQALGVESRLLASMELLYHGIGILSCRIPVGSTRSEHLSLALNRQALSAMKITTIIEDFGNTLSHMTFVPYAVSLSLRVAYRELRSSKVPMLTARSRRQLQSTCKTLSGMSSMFRSAQVMVDLAEQVIQEIDQVCTNAMNEQNGAGSTNAPNTPRQDQAVPHTAPTIGISNVDDGNCPPNNESMPVFDPSLFEGPAGFDVFEFFDPGDLNAIDAILGGDAPPGIGPMGSFI</sequence>
<dbReference type="STRING" id="1445577.A0A010QMP3"/>
<evidence type="ECO:0000256" key="1">
    <source>
        <dbReference type="ARBA" id="ARBA00022833"/>
    </source>
</evidence>
<protein>
    <submittedName>
        <fullName evidence="9">Fungal specific transcription factor domain-containing protein</fullName>
    </submittedName>
</protein>
<feature type="region of interest" description="Disordered" evidence="6">
    <location>
        <begin position="132"/>
        <end position="237"/>
    </location>
</feature>
<dbReference type="eggNOG" id="ENOG502S1X9">
    <property type="taxonomic scope" value="Eukaryota"/>
</dbReference>
<keyword evidence="5" id="KW-0539">Nucleus</keyword>
<dbReference type="EMBL" id="JARH01000672">
    <property type="protein sequence ID" value="EXF77950.1"/>
    <property type="molecule type" value="Genomic_DNA"/>
</dbReference>
<feature type="signal peptide" evidence="7">
    <location>
        <begin position="1"/>
        <end position="20"/>
    </location>
</feature>
<evidence type="ECO:0000259" key="8">
    <source>
        <dbReference type="Pfam" id="PF04082"/>
    </source>
</evidence>
<feature type="compositionally biased region" description="Acidic residues" evidence="6">
    <location>
        <begin position="199"/>
        <end position="211"/>
    </location>
</feature>
<feature type="compositionally biased region" description="Basic and acidic residues" evidence="6">
    <location>
        <begin position="300"/>
        <end position="309"/>
    </location>
</feature>
<dbReference type="GO" id="GO:0003677">
    <property type="term" value="F:DNA binding"/>
    <property type="evidence" value="ECO:0007669"/>
    <property type="project" value="UniProtKB-KW"/>
</dbReference>
<evidence type="ECO:0000256" key="5">
    <source>
        <dbReference type="ARBA" id="ARBA00023242"/>
    </source>
</evidence>
<reference evidence="9 10" key="1">
    <citation type="submission" date="2014-02" db="EMBL/GenBank/DDBJ databases">
        <title>The genome sequence of Colletotrichum fioriniae PJ7.</title>
        <authorList>
            <person name="Baroncelli R."/>
            <person name="Thon M.R."/>
        </authorList>
    </citation>
    <scope>NUCLEOTIDE SEQUENCE [LARGE SCALE GENOMIC DNA]</scope>
    <source>
        <strain evidence="9 10">PJ7</strain>
    </source>
</reference>
<accession>A0A010QMP3</accession>
<keyword evidence="2" id="KW-0805">Transcription regulation</keyword>
<feature type="domain" description="Xylanolytic transcriptional activator regulatory" evidence="8">
    <location>
        <begin position="404"/>
        <end position="545"/>
    </location>
</feature>
<evidence type="ECO:0000256" key="6">
    <source>
        <dbReference type="SAM" id="MobiDB-lite"/>
    </source>
</evidence>